<dbReference type="AlphaFoldDB" id="A0A9W7BIR9"/>
<dbReference type="EMBL" id="BRXX01000121">
    <property type="protein sequence ID" value="GMH91916.1"/>
    <property type="molecule type" value="Genomic_DNA"/>
</dbReference>
<organism evidence="2 3">
    <name type="scientific">Triparma verrucosa</name>
    <dbReference type="NCBI Taxonomy" id="1606542"/>
    <lineage>
        <taxon>Eukaryota</taxon>
        <taxon>Sar</taxon>
        <taxon>Stramenopiles</taxon>
        <taxon>Ochrophyta</taxon>
        <taxon>Bolidophyceae</taxon>
        <taxon>Parmales</taxon>
        <taxon>Triparmaceae</taxon>
        <taxon>Triparma</taxon>
    </lineage>
</organism>
<keyword evidence="3" id="KW-1185">Reference proteome</keyword>
<accession>A0A9W7BIR9</accession>
<feature type="transmembrane region" description="Helical" evidence="1">
    <location>
        <begin position="89"/>
        <end position="114"/>
    </location>
</feature>
<protein>
    <submittedName>
        <fullName evidence="2">Uncharacterized protein</fullName>
    </submittedName>
</protein>
<reference evidence="3" key="1">
    <citation type="journal article" date="2023" name="Commun. Biol.">
        <title>Genome analysis of Parmales, the sister group of diatoms, reveals the evolutionary specialization of diatoms from phago-mixotrophs to photoautotrophs.</title>
        <authorList>
            <person name="Ban H."/>
            <person name="Sato S."/>
            <person name="Yoshikawa S."/>
            <person name="Yamada K."/>
            <person name="Nakamura Y."/>
            <person name="Ichinomiya M."/>
            <person name="Sato N."/>
            <person name="Blanc-Mathieu R."/>
            <person name="Endo H."/>
            <person name="Kuwata A."/>
            <person name="Ogata H."/>
        </authorList>
    </citation>
    <scope>NUCLEOTIDE SEQUENCE [LARGE SCALE GENOMIC DNA]</scope>
    <source>
        <strain evidence="3">NIES 3699</strain>
    </source>
</reference>
<name>A0A9W7BIR9_9STRA</name>
<feature type="transmembrane region" description="Helical" evidence="1">
    <location>
        <begin position="48"/>
        <end position="68"/>
    </location>
</feature>
<evidence type="ECO:0000313" key="2">
    <source>
        <dbReference type="EMBL" id="GMH91916.1"/>
    </source>
</evidence>
<keyword evidence="1" id="KW-1133">Transmembrane helix</keyword>
<sequence length="184" mass="19990">MPFGSPMVPRTQTTKDYVLIAAKTFPFTMIFGVVGFNDCSAIPKLTTAMVVFGVMNTVIGLVTLWYNIPDDMTEKDKIKKANSSHANILNFLDLFSLSFLGVSIWGFILMAPHVSELPNGPDGCEAVFLCGFISFAIPTVIVAGLLGYVLMVAVKKALGMEVIWPWETPEESSEAMTKNSASPV</sequence>
<comment type="caution">
    <text evidence="2">The sequence shown here is derived from an EMBL/GenBank/DDBJ whole genome shotgun (WGS) entry which is preliminary data.</text>
</comment>
<evidence type="ECO:0000313" key="3">
    <source>
        <dbReference type="Proteomes" id="UP001165160"/>
    </source>
</evidence>
<keyword evidence="1" id="KW-0472">Membrane</keyword>
<evidence type="ECO:0000256" key="1">
    <source>
        <dbReference type="SAM" id="Phobius"/>
    </source>
</evidence>
<dbReference type="Proteomes" id="UP001165160">
    <property type="component" value="Unassembled WGS sequence"/>
</dbReference>
<gene>
    <name evidence="2" type="ORF">TrVE_jg12301</name>
</gene>
<keyword evidence="1" id="KW-0812">Transmembrane</keyword>
<feature type="transmembrane region" description="Helical" evidence="1">
    <location>
        <begin position="17"/>
        <end position="36"/>
    </location>
</feature>
<feature type="transmembrane region" description="Helical" evidence="1">
    <location>
        <begin position="126"/>
        <end position="150"/>
    </location>
</feature>
<proteinExistence type="predicted"/>